<dbReference type="InterPro" id="IPR019949">
    <property type="entry name" value="CmoO-like"/>
</dbReference>
<comment type="similarity">
    <text evidence="1">To bacterial alkanal monooxygenase alpha and beta chains.</text>
</comment>
<dbReference type="OrthoDB" id="9780518at2"/>
<dbReference type="FunFam" id="3.20.20.30:FF:000002">
    <property type="entry name" value="LLM class flavin-dependent oxidoreductase"/>
    <property type="match status" value="1"/>
</dbReference>
<organism evidence="4 5">
    <name type="scientific">Halomonas urmiana</name>
    <dbReference type="NCBI Taxonomy" id="490901"/>
    <lineage>
        <taxon>Bacteria</taxon>
        <taxon>Pseudomonadati</taxon>
        <taxon>Pseudomonadota</taxon>
        <taxon>Gammaproteobacteria</taxon>
        <taxon>Oceanospirillales</taxon>
        <taxon>Halomonadaceae</taxon>
        <taxon>Halomonas</taxon>
    </lineage>
</organism>
<dbReference type="SUPFAM" id="SSF51679">
    <property type="entry name" value="Bacterial luciferase-like"/>
    <property type="match status" value="1"/>
</dbReference>
<comment type="caution">
    <text evidence="4">The sequence shown here is derived from an EMBL/GenBank/DDBJ whole genome shotgun (WGS) entry which is preliminary data.</text>
</comment>
<sequence length="331" mass="35859">MPRLNEIPLSVLDLAPIREGGAIADTFRESVDLARCAERLGFTRYWLAEHHGIEGIASAATAVLIGHVAGATESIRVGSGGIMLPNHPPLVIAEQFGTLETLYPGRIDLGLGRAPGSDGPTMAALRRDPHAGIDDFPQRLAELEGFLDEAWPGQRVRAVPGQGTRVPRWLLGSSDFSARLAALEGLPFAFAAQFAPARLQEALRLYRDNFRPSAVLEAPHAMVGLPVIAADNDLQAEYLASTARRKFLGLIRGAPTRALPPVETLDWSPREQAQVEQFLGAAVIGGPETVREGLERVLAETDADELMLHTDVYAAEDRLRSYELVAEAWRA</sequence>
<dbReference type="AlphaFoldDB" id="A0A5R8MDK5"/>
<evidence type="ECO:0000313" key="5">
    <source>
        <dbReference type="Proteomes" id="UP000306973"/>
    </source>
</evidence>
<proteinExistence type="predicted"/>
<reference evidence="4 5" key="1">
    <citation type="journal article" date="2007" name="Int. J. Syst. Evol. Microbiol.">
        <title>Halomonas saccharevitans sp. nov., Halomonas arcis sp. nov. and Halomonas subterranea sp. nov., halophilic bacteria isolated from hypersaline environments of China.</title>
        <authorList>
            <person name="Xu X.W."/>
            <person name="Wu Y.H."/>
            <person name="Zhou Z."/>
            <person name="Wang C.S."/>
            <person name="Zhou Y.G."/>
            <person name="Zhang H.B."/>
            <person name="Wang Y."/>
            <person name="Wu M."/>
        </authorList>
    </citation>
    <scope>NUCLEOTIDE SEQUENCE [LARGE SCALE GENOMIC DNA]</scope>
    <source>
        <strain evidence="4 5">TBZ3</strain>
    </source>
</reference>
<accession>A0A5R8MDK5</accession>
<gene>
    <name evidence="4" type="ORF">FEI13_15260</name>
</gene>
<dbReference type="InterPro" id="IPR036661">
    <property type="entry name" value="Luciferase-like_sf"/>
</dbReference>
<dbReference type="Pfam" id="PF00296">
    <property type="entry name" value="Bac_luciferase"/>
    <property type="match status" value="1"/>
</dbReference>
<name>A0A5R8MDK5_9GAMM</name>
<dbReference type="Proteomes" id="UP000306973">
    <property type="component" value="Unassembled WGS sequence"/>
</dbReference>
<evidence type="ECO:0000256" key="2">
    <source>
        <dbReference type="ARBA" id="ARBA00074555"/>
    </source>
</evidence>
<dbReference type="NCBIfam" id="TIGR03558">
    <property type="entry name" value="oxido_grp_1"/>
    <property type="match status" value="1"/>
</dbReference>
<evidence type="ECO:0000313" key="4">
    <source>
        <dbReference type="EMBL" id="TLF47560.1"/>
    </source>
</evidence>
<dbReference type="GO" id="GO:0005829">
    <property type="term" value="C:cytosol"/>
    <property type="evidence" value="ECO:0007669"/>
    <property type="project" value="TreeGrafter"/>
</dbReference>
<dbReference type="PANTHER" id="PTHR30137">
    <property type="entry name" value="LUCIFERASE-LIKE MONOOXYGENASE"/>
    <property type="match status" value="1"/>
</dbReference>
<evidence type="ECO:0000259" key="3">
    <source>
        <dbReference type="Pfam" id="PF00296"/>
    </source>
</evidence>
<dbReference type="InterPro" id="IPR011251">
    <property type="entry name" value="Luciferase-like_dom"/>
</dbReference>
<evidence type="ECO:0000256" key="1">
    <source>
        <dbReference type="ARBA" id="ARBA00007789"/>
    </source>
</evidence>
<dbReference type="EMBL" id="VBUI01000025">
    <property type="protein sequence ID" value="TLF47560.1"/>
    <property type="molecule type" value="Genomic_DNA"/>
</dbReference>
<dbReference type="Gene3D" id="3.20.20.30">
    <property type="entry name" value="Luciferase-like domain"/>
    <property type="match status" value="1"/>
</dbReference>
<dbReference type="PANTHER" id="PTHR30137:SF6">
    <property type="entry name" value="LUCIFERASE-LIKE MONOOXYGENASE"/>
    <property type="match status" value="1"/>
</dbReference>
<keyword evidence="5" id="KW-1185">Reference proteome</keyword>
<protein>
    <recommendedName>
        <fullName evidence="2">Luciferase-like monooxygenase</fullName>
    </recommendedName>
</protein>
<dbReference type="InterPro" id="IPR050766">
    <property type="entry name" value="Bact_Lucif_Oxidored"/>
</dbReference>
<dbReference type="GO" id="GO:0016705">
    <property type="term" value="F:oxidoreductase activity, acting on paired donors, with incorporation or reduction of molecular oxygen"/>
    <property type="evidence" value="ECO:0007669"/>
    <property type="project" value="InterPro"/>
</dbReference>
<feature type="domain" description="Luciferase-like" evidence="3">
    <location>
        <begin position="21"/>
        <end position="301"/>
    </location>
</feature>
<dbReference type="RefSeq" id="WP_138182377.1">
    <property type="nucleotide sequence ID" value="NZ_VBUI01000025.1"/>
</dbReference>